<feature type="non-terminal residue" evidence="2">
    <location>
        <position position="1"/>
    </location>
</feature>
<evidence type="ECO:0000313" key="3">
    <source>
        <dbReference type="Proteomes" id="UP001607303"/>
    </source>
</evidence>
<proteinExistence type="predicted"/>
<comment type="caution">
    <text evidence="2">The sequence shown here is derived from an EMBL/GenBank/DDBJ whole genome shotgun (WGS) entry which is preliminary data.</text>
</comment>
<name>A0ABD2B4G5_VESMC</name>
<feature type="region of interest" description="Disordered" evidence="1">
    <location>
        <begin position="1"/>
        <end position="20"/>
    </location>
</feature>
<organism evidence="2 3">
    <name type="scientific">Vespula maculifrons</name>
    <name type="common">Eastern yellow jacket</name>
    <name type="synonym">Wasp</name>
    <dbReference type="NCBI Taxonomy" id="7453"/>
    <lineage>
        <taxon>Eukaryota</taxon>
        <taxon>Metazoa</taxon>
        <taxon>Ecdysozoa</taxon>
        <taxon>Arthropoda</taxon>
        <taxon>Hexapoda</taxon>
        <taxon>Insecta</taxon>
        <taxon>Pterygota</taxon>
        <taxon>Neoptera</taxon>
        <taxon>Endopterygota</taxon>
        <taxon>Hymenoptera</taxon>
        <taxon>Apocrita</taxon>
        <taxon>Aculeata</taxon>
        <taxon>Vespoidea</taxon>
        <taxon>Vespidae</taxon>
        <taxon>Vespinae</taxon>
        <taxon>Vespula</taxon>
    </lineage>
</organism>
<dbReference type="AlphaFoldDB" id="A0ABD2B4G5"/>
<evidence type="ECO:0000256" key="1">
    <source>
        <dbReference type="SAM" id="MobiDB-lite"/>
    </source>
</evidence>
<dbReference type="EMBL" id="JAYRBN010000100">
    <property type="protein sequence ID" value="KAL2727624.1"/>
    <property type="molecule type" value="Genomic_DNA"/>
</dbReference>
<accession>A0ABD2B4G5</accession>
<keyword evidence="3" id="KW-1185">Reference proteome</keyword>
<protein>
    <submittedName>
        <fullName evidence="2">Uncharacterized protein</fullName>
    </submittedName>
</protein>
<sequence>SERLGGCGEGSRRGGVGSGGNTKATYVINRQLERYSQFVRKDPLRVNTIDIGILVTQMIISILEIYDEISYREDIVSCSLGRSEESINKWTSVYLSSSPPPSGITDMRTIEDQQGTPEIEAVLSRFSRGIHKIYNGPWIEV</sequence>
<evidence type="ECO:0000313" key="2">
    <source>
        <dbReference type="EMBL" id="KAL2727624.1"/>
    </source>
</evidence>
<gene>
    <name evidence="2" type="ORF">V1477_016900</name>
</gene>
<dbReference type="Proteomes" id="UP001607303">
    <property type="component" value="Unassembled WGS sequence"/>
</dbReference>
<reference evidence="2 3" key="1">
    <citation type="journal article" date="2024" name="Ann. Entomol. Soc. Am.">
        <title>Genomic analyses of the southern and eastern yellowjacket wasps (Hymenoptera: Vespidae) reveal evolutionary signatures of social life.</title>
        <authorList>
            <person name="Catto M.A."/>
            <person name="Caine P.B."/>
            <person name="Orr S.E."/>
            <person name="Hunt B.G."/>
            <person name="Goodisman M.A.D."/>
        </authorList>
    </citation>
    <scope>NUCLEOTIDE SEQUENCE [LARGE SCALE GENOMIC DNA]</scope>
    <source>
        <strain evidence="2">232</strain>
        <tissue evidence="2">Head and thorax</tissue>
    </source>
</reference>